<dbReference type="SMART" id="SM00355">
    <property type="entry name" value="ZnF_C2H2"/>
    <property type="match status" value="5"/>
</dbReference>
<dbReference type="GeneTree" id="ENSGT01150000286941"/>
<dbReference type="FunFam" id="3.30.160.60:FF:000710">
    <property type="entry name" value="Zinc finger protein 768"/>
    <property type="match status" value="1"/>
</dbReference>
<dbReference type="InterPro" id="IPR050636">
    <property type="entry name" value="C2H2-ZF_domain-containing"/>
</dbReference>
<dbReference type="Gene3D" id="3.30.160.60">
    <property type="entry name" value="Classic Zinc Finger"/>
    <property type="match status" value="4"/>
</dbReference>
<dbReference type="AlphaFoldDB" id="A0A803JW26"/>
<keyword evidence="7" id="KW-0805">Transcription regulation</keyword>
<name>A0A803JW26_XENTR</name>
<feature type="domain" description="C2H2-type" evidence="13">
    <location>
        <begin position="415"/>
        <end position="442"/>
    </location>
</feature>
<feature type="domain" description="C2H2-type" evidence="13">
    <location>
        <begin position="513"/>
        <end position="540"/>
    </location>
</feature>
<protein>
    <recommendedName>
        <fullName evidence="13">C2H2-type domain-containing protein</fullName>
    </recommendedName>
</protein>
<dbReference type="FunFam" id="3.30.160.60:FF:000060">
    <property type="entry name" value="zinc finger protein 436"/>
    <property type="match status" value="1"/>
</dbReference>
<evidence type="ECO:0000256" key="8">
    <source>
        <dbReference type="ARBA" id="ARBA00023125"/>
    </source>
</evidence>
<dbReference type="FunFam" id="3.30.160.60:FF:002343">
    <property type="entry name" value="Zinc finger protein 33A"/>
    <property type="match status" value="1"/>
</dbReference>
<dbReference type="GO" id="GO:0003677">
    <property type="term" value="F:DNA binding"/>
    <property type="evidence" value="ECO:0007669"/>
    <property type="project" value="UniProtKB-KW"/>
</dbReference>
<comment type="function">
    <text evidence="1">May be involved in transcriptional regulation.</text>
</comment>
<keyword evidence="8" id="KW-0238">DNA-binding</keyword>
<dbReference type="PANTHER" id="PTHR47772">
    <property type="entry name" value="ZINC FINGER PROTEIN 200"/>
    <property type="match status" value="1"/>
</dbReference>
<dbReference type="FunFam" id="3.30.160.60:FF:000478">
    <property type="entry name" value="Zinc finger protein 133"/>
    <property type="match status" value="1"/>
</dbReference>
<feature type="domain" description="C2H2-type" evidence="13">
    <location>
        <begin position="541"/>
        <end position="568"/>
    </location>
</feature>
<keyword evidence="5 11" id="KW-0863">Zinc-finger</keyword>
<dbReference type="Bgee" id="ENSXETG00000038808">
    <property type="expression patterns" value="Expressed in testis and 12 other cell types or tissues"/>
</dbReference>
<evidence type="ECO:0000256" key="2">
    <source>
        <dbReference type="ARBA" id="ARBA00004123"/>
    </source>
</evidence>
<feature type="region of interest" description="Disordered" evidence="12">
    <location>
        <begin position="110"/>
        <end position="156"/>
    </location>
</feature>
<keyword evidence="10" id="KW-0539">Nucleus</keyword>
<evidence type="ECO:0000256" key="10">
    <source>
        <dbReference type="ARBA" id="ARBA00023242"/>
    </source>
</evidence>
<dbReference type="PROSITE" id="PS00028">
    <property type="entry name" value="ZINC_FINGER_C2H2_1"/>
    <property type="match status" value="5"/>
</dbReference>
<dbReference type="Pfam" id="PF00096">
    <property type="entry name" value="zf-C2H2"/>
    <property type="match status" value="4"/>
</dbReference>
<dbReference type="InterPro" id="IPR036236">
    <property type="entry name" value="Znf_C2H2_sf"/>
</dbReference>
<accession>A0A803JW26</accession>
<feature type="compositionally biased region" description="Polar residues" evidence="12">
    <location>
        <begin position="292"/>
        <end position="305"/>
    </location>
</feature>
<feature type="domain" description="C2H2-type" evidence="13">
    <location>
        <begin position="485"/>
        <end position="512"/>
    </location>
</feature>
<feature type="region of interest" description="Disordered" evidence="12">
    <location>
        <begin position="282"/>
        <end position="313"/>
    </location>
</feature>
<evidence type="ECO:0000313" key="14">
    <source>
        <dbReference type="Ensembl" id="ENSXETP00000112228"/>
    </source>
</evidence>
<evidence type="ECO:0000256" key="11">
    <source>
        <dbReference type="PROSITE-ProRule" id="PRU00042"/>
    </source>
</evidence>
<keyword evidence="4" id="KW-0677">Repeat</keyword>
<keyword evidence="9" id="KW-0804">Transcription</keyword>
<organism evidence="14">
    <name type="scientific">Xenopus tropicalis</name>
    <name type="common">Western clawed frog</name>
    <name type="synonym">Silurana tropicalis</name>
    <dbReference type="NCBI Taxonomy" id="8364"/>
    <lineage>
        <taxon>Eukaryota</taxon>
        <taxon>Metazoa</taxon>
        <taxon>Chordata</taxon>
        <taxon>Craniata</taxon>
        <taxon>Vertebrata</taxon>
        <taxon>Euteleostomi</taxon>
        <taxon>Amphibia</taxon>
        <taxon>Batrachia</taxon>
        <taxon>Anura</taxon>
        <taxon>Pipoidea</taxon>
        <taxon>Pipidae</taxon>
        <taxon>Xenopodinae</taxon>
        <taxon>Xenopus</taxon>
        <taxon>Silurana</taxon>
    </lineage>
</organism>
<dbReference type="PANTHER" id="PTHR47772:SF7">
    <property type="entry name" value="ZINC FINGER PROTEIN 160"/>
    <property type="match status" value="1"/>
</dbReference>
<evidence type="ECO:0000256" key="1">
    <source>
        <dbReference type="ARBA" id="ARBA00003767"/>
    </source>
</evidence>
<evidence type="ECO:0000256" key="7">
    <source>
        <dbReference type="ARBA" id="ARBA00023015"/>
    </source>
</evidence>
<evidence type="ECO:0000256" key="9">
    <source>
        <dbReference type="ARBA" id="ARBA00023163"/>
    </source>
</evidence>
<dbReference type="GO" id="GO:0008270">
    <property type="term" value="F:zinc ion binding"/>
    <property type="evidence" value="ECO:0007669"/>
    <property type="project" value="UniProtKB-KW"/>
</dbReference>
<keyword evidence="3" id="KW-0479">Metal-binding</keyword>
<keyword evidence="6" id="KW-0862">Zinc</keyword>
<evidence type="ECO:0000259" key="13">
    <source>
        <dbReference type="PROSITE" id="PS50157"/>
    </source>
</evidence>
<evidence type="ECO:0000256" key="4">
    <source>
        <dbReference type="ARBA" id="ARBA00022737"/>
    </source>
</evidence>
<reference evidence="14" key="2">
    <citation type="submission" date="2021-03" db="UniProtKB">
        <authorList>
            <consortium name="Ensembl"/>
        </authorList>
    </citation>
    <scope>IDENTIFICATION</scope>
</reference>
<evidence type="ECO:0000256" key="6">
    <source>
        <dbReference type="ARBA" id="ARBA00022833"/>
    </source>
</evidence>
<dbReference type="PROSITE" id="PS50157">
    <property type="entry name" value="ZINC_FINGER_C2H2_2"/>
    <property type="match status" value="5"/>
</dbReference>
<evidence type="ECO:0000256" key="12">
    <source>
        <dbReference type="SAM" id="MobiDB-lite"/>
    </source>
</evidence>
<sequence length="594" mass="66932">MTVIPGTPAPKYGGVSSYPRYPGLLLELQFPASSTSGLTRLLLGSINVSSQRCFGCCFMHKNMEQLQLPEENPCNPLNRNPATERIMDLILEIIWLLTGEDCVVVKKQDGHSVPSSSANVSEGYCTVQGPHKDPMPRSQPPESNSSRRAHQPLPCEVPARSEDVAIRVTIEEREYREGHKERHKGKARPRKDRPPLSEFPEISERCRLPAYSHNTPEENRLIPPNYQMEPGDGTVPQHWKEEEELPNQTPLEPFPTQTAPDRCPIPSYSQHCASESDGIPLGYKEEDEETPTEMSSDEATSSRNIADTAHSPPYSQDFIQEEENSITQGLQAEQIDVIVLERCKEEEIPAEISTGNPITWEAQLDARPILPSMPDFGNRNFVTAPPFCGDGRKPMNVPESHPALPVPKDPSGYHYNCRECGRVFSSELEFRSHQILHANKATYGGFGYEAREDLAAHPRVQRDESAETLLYNSTNPEQPPKKKSYMCLVCGKCLSQKSDLIIHQRIHTEEKAFACAHCGKCFRHKSTLVIHQRIHTGEKPFVCCDCGKSFKQSGHHLAHRRIHTGERPFSCTECGKSFKRKSTLHSHQRTHRRK</sequence>
<dbReference type="InParanoid" id="A0A803JW26"/>
<feature type="compositionally biased region" description="Basic residues" evidence="12">
    <location>
        <begin position="181"/>
        <end position="191"/>
    </location>
</feature>
<evidence type="ECO:0000256" key="5">
    <source>
        <dbReference type="ARBA" id="ARBA00022771"/>
    </source>
</evidence>
<dbReference type="GO" id="GO:0005634">
    <property type="term" value="C:nucleus"/>
    <property type="evidence" value="ECO:0007669"/>
    <property type="project" value="UniProtKB-SubCell"/>
</dbReference>
<feature type="region of interest" description="Disordered" evidence="12">
    <location>
        <begin position="175"/>
        <end position="198"/>
    </location>
</feature>
<reference evidence="14" key="1">
    <citation type="journal article" date="2010" name="Science">
        <title>The genome of the Western clawed frog Xenopus tropicalis.</title>
        <authorList>
            <person name="Hellsten U."/>
            <person name="Harland R.M."/>
            <person name="Gilchrist M.J."/>
            <person name="Hendrix D."/>
            <person name="Jurka J."/>
            <person name="Kapitonov V."/>
            <person name="Ovcharenko I."/>
            <person name="Putnam N.H."/>
            <person name="Shu S."/>
            <person name="Taher L."/>
            <person name="Blitz I.L."/>
            <person name="Blumberg B."/>
            <person name="Dichmann D.S."/>
            <person name="Dubchak I."/>
            <person name="Amaya E."/>
            <person name="Detter J.C."/>
            <person name="Fletcher R."/>
            <person name="Gerhard D.S."/>
            <person name="Goodstein D."/>
            <person name="Graves T."/>
            <person name="Grigoriev I.V."/>
            <person name="Grimwood J."/>
            <person name="Kawashima T."/>
            <person name="Lindquist E."/>
            <person name="Lucas S.M."/>
            <person name="Mead P.E."/>
            <person name="Mitros T."/>
            <person name="Ogino H."/>
            <person name="Ohta Y."/>
            <person name="Poliakov A.V."/>
            <person name="Pollet N."/>
            <person name="Robert J."/>
            <person name="Salamov A."/>
            <person name="Sater A.K."/>
            <person name="Schmutz J."/>
            <person name="Terry A."/>
            <person name="Vize P.D."/>
            <person name="Warren W.C."/>
            <person name="Wells D."/>
            <person name="Wills A."/>
            <person name="Wilson R.K."/>
            <person name="Zimmerman L.B."/>
            <person name="Zorn A.M."/>
            <person name="Grainger R."/>
            <person name="Grammer T."/>
            <person name="Khokha M.K."/>
            <person name="Richardson P.M."/>
            <person name="Rokhsar D.S."/>
        </authorList>
    </citation>
    <scope>NUCLEOTIDE SEQUENCE [LARGE SCALE GENOMIC DNA]</scope>
    <source>
        <strain evidence="14">Nigerian</strain>
    </source>
</reference>
<dbReference type="SUPFAM" id="SSF57667">
    <property type="entry name" value="beta-beta-alpha zinc fingers"/>
    <property type="match status" value="2"/>
</dbReference>
<feature type="domain" description="C2H2-type" evidence="13">
    <location>
        <begin position="569"/>
        <end position="594"/>
    </location>
</feature>
<dbReference type="InterPro" id="IPR013087">
    <property type="entry name" value="Znf_C2H2_type"/>
</dbReference>
<comment type="subcellular location">
    <subcellularLocation>
        <location evidence="2">Nucleus</location>
    </subcellularLocation>
</comment>
<evidence type="ECO:0000256" key="3">
    <source>
        <dbReference type="ARBA" id="ARBA00022723"/>
    </source>
</evidence>
<proteinExistence type="predicted"/>
<dbReference type="Ensembl" id="ENSXETT00000110228">
    <property type="protein sequence ID" value="ENSXETP00000112228"/>
    <property type="gene ID" value="ENSXETG00000038808"/>
</dbReference>